<evidence type="ECO:0000256" key="1">
    <source>
        <dbReference type="ARBA" id="ARBA00000900"/>
    </source>
</evidence>
<evidence type="ECO:0000256" key="4">
    <source>
        <dbReference type="ARBA" id="ARBA00022771"/>
    </source>
</evidence>
<evidence type="ECO:0000256" key="3">
    <source>
        <dbReference type="ARBA" id="ARBA00022723"/>
    </source>
</evidence>
<dbReference type="OrthoDB" id="21204at2759"/>
<dbReference type="PROSITE" id="PS50089">
    <property type="entry name" value="ZF_RING_2"/>
    <property type="match status" value="1"/>
</dbReference>
<dbReference type="InterPro" id="IPR001841">
    <property type="entry name" value="Znf_RING"/>
</dbReference>
<evidence type="ECO:0000313" key="8">
    <source>
        <dbReference type="EMBL" id="EXC17825.1"/>
    </source>
</evidence>
<evidence type="ECO:0000256" key="2">
    <source>
        <dbReference type="ARBA" id="ARBA00012483"/>
    </source>
</evidence>
<feature type="domain" description="RING-type" evidence="7">
    <location>
        <begin position="238"/>
        <end position="279"/>
    </location>
</feature>
<reference evidence="9" key="1">
    <citation type="submission" date="2013-01" db="EMBL/GenBank/DDBJ databases">
        <title>Draft Genome Sequence of a Mulberry Tree, Morus notabilis C.K. Schneid.</title>
        <authorList>
            <person name="He N."/>
            <person name="Zhao S."/>
        </authorList>
    </citation>
    <scope>NUCLEOTIDE SEQUENCE</scope>
</reference>
<comment type="catalytic activity">
    <reaction evidence="1">
        <text>S-ubiquitinyl-[E2 ubiquitin-conjugating enzyme]-L-cysteine + [acceptor protein]-L-lysine = [E2 ubiquitin-conjugating enzyme]-L-cysteine + N(6)-ubiquitinyl-[acceptor protein]-L-lysine.</text>
        <dbReference type="EC" id="2.3.2.27"/>
    </reaction>
</comment>
<evidence type="ECO:0000313" key="9">
    <source>
        <dbReference type="Proteomes" id="UP000030645"/>
    </source>
</evidence>
<dbReference type="EMBL" id="KE345823">
    <property type="protein sequence ID" value="EXC17825.1"/>
    <property type="molecule type" value="Genomic_DNA"/>
</dbReference>
<dbReference type="PANTHER" id="PTHR15710:SF194">
    <property type="entry name" value="RING_U-BOX SUPERFAMILY PROTEIN"/>
    <property type="match status" value="1"/>
</dbReference>
<keyword evidence="4 6" id="KW-0863">Zinc-finger</keyword>
<keyword evidence="9" id="KW-1185">Reference proteome</keyword>
<dbReference type="PANTHER" id="PTHR15710">
    <property type="entry name" value="E3 UBIQUITIN-PROTEIN LIGASE PRAJA"/>
    <property type="match status" value="1"/>
</dbReference>
<evidence type="ECO:0000256" key="6">
    <source>
        <dbReference type="PROSITE-ProRule" id="PRU00175"/>
    </source>
</evidence>
<protein>
    <recommendedName>
        <fullName evidence="2">RING-type E3 ubiquitin transferase</fullName>
        <ecNumber evidence="2">2.3.2.27</ecNumber>
    </recommendedName>
</protein>
<dbReference type="GO" id="GO:0008270">
    <property type="term" value="F:zinc ion binding"/>
    <property type="evidence" value="ECO:0007669"/>
    <property type="project" value="UniProtKB-KW"/>
</dbReference>
<dbReference type="GO" id="GO:0061630">
    <property type="term" value="F:ubiquitin protein ligase activity"/>
    <property type="evidence" value="ECO:0007669"/>
    <property type="project" value="UniProtKB-EC"/>
</dbReference>
<dbReference type="AlphaFoldDB" id="W9S6Q2"/>
<evidence type="ECO:0000256" key="5">
    <source>
        <dbReference type="ARBA" id="ARBA00022833"/>
    </source>
</evidence>
<dbReference type="Gene3D" id="3.30.40.10">
    <property type="entry name" value="Zinc/RING finger domain, C3HC4 (zinc finger)"/>
    <property type="match status" value="1"/>
</dbReference>
<dbReference type="eggNOG" id="KOG0800">
    <property type="taxonomic scope" value="Eukaryota"/>
</dbReference>
<sequence length="287" mass="32516">MARFHSNIEKFSSIFVKAENSSTFSYDYGTLPYPLFCFSFCVIQKLKCTEPSSARSNAVYNKPLVFERPISRFKLASSPESLSTIAGMLANTPIPFLLENPMLWMECNELDSIPLHSHEDVVKKISKFASRIIRGHASANSTQAYYKLHITIVIEKTVAIPTLSEHDSFLSLHDSLLSRLNRYKFSLMRLRILAGESMEGMFDEAVAAVLQSAMEALKKFRYSGSIDDHDDQQSKLICGVCMEGVMIGSHVTLMPCSHMFHEYCILEWLERSPTCPICRFKLLINNS</sequence>
<dbReference type="GO" id="GO:0016567">
    <property type="term" value="P:protein ubiquitination"/>
    <property type="evidence" value="ECO:0007669"/>
    <property type="project" value="TreeGrafter"/>
</dbReference>
<dbReference type="Proteomes" id="UP000030645">
    <property type="component" value="Unassembled WGS sequence"/>
</dbReference>
<dbReference type="SMART" id="SM00184">
    <property type="entry name" value="RING"/>
    <property type="match status" value="1"/>
</dbReference>
<dbReference type="InterPro" id="IPR013083">
    <property type="entry name" value="Znf_RING/FYVE/PHD"/>
</dbReference>
<evidence type="ECO:0000259" key="7">
    <source>
        <dbReference type="PROSITE" id="PS50089"/>
    </source>
</evidence>
<dbReference type="Pfam" id="PF13639">
    <property type="entry name" value="zf-RING_2"/>
    <property type="match status" value="1"/>
</dbReference>
<accession>W9S6Q2</accession>
<dbReference type="EC" id="2.3.2.27" evidence="2"/>
<keyword evidence="3" id="KW-0479">Metal-binding</keyword>
<dbReference type="GO" id="GO:0005737">
    <property type="term" value="C:cytoplasm"/>
    <property type="evidence" value="ECO:0007669"/>
    <property type="project" value="TreeGrafter"/>
</dbReference>
<gene>
    <name evidence="8" type="ORF">L484_023179</name>
</gene>
<dbReference type="SUPFAM" id="SSF57850">
    <property type="entry name" value="RING/U-box"/>
    <property type="match status" value="1"/>
</dbReference>
<organism evidence="8 9">
    <name type="scientific">Morus notabilis</name>
    <dbReference type="NCBI Taxonomy" id="981085"/>
    <lineage>
        <taxon>Eukaryota</taxon>
        <taxon>Viridiplantae</taxon>
        <taxon>Streptophyta</taxon>
        <taxon>Embryophyta</taxon>
        <taxon>Tracheophyta</taxon>
        <taxon>Spermatophyta</taxon>
        <taxon>Magnoliopsida</taxon>
        <taxon>eudicotyledons</taxon>
        <taxon>Gunneridae</taxon>
        <taxon>Pentapetalae</taxon>
        <taxon>rosids</taxon>
        <taxon>fabids</taxon>
        <taxon>Rosales</taxon>
        <taxon>Moraceae</taxon>
        <taxon>Moreae</taxon>
        <taxon>Morus</taxon>
    </lineage>
</organism>
<name>W9S6Q2_9ROSA</name>
<proteinExistence type="predicted"/>
<dbReference type="KEGG" id="mnt:21405952"/>
<keyword evidence="5" id="KW-0862">Zinc</keyword>